<reference evidence="3 4" key="1">
    <citation type="journal article" date="2021" name="BMC Genomics">
        <title>Telomere-to-telomere genome assembly of asparaginase-producing Trichoderma simmonsii.</title>
        <authorList>
            <person name="Chung D."/>
            <person name="Kwon Y.M."/>
            <person name="Yang Y."/>
        </authorList>
    </citation>
    <scope>NUCLEOTIDE SEQUENCE [LARGE SCALE GENOMIC DNA]</scope>
    <source>
        <strain evidence="3 4">GH-Sj1</strain>
    </source>
</reference>
<feature type="compositionally biased region" description="Acidic residues" evidence="1">
    <location>
        <begin position="186"/>
        <end position="197"/>
    </location>
</feature>
<keyword evidence="2" id="KW-1133">Transmembrane helix</keyword>
<feature type="compositionally biased region" description="Pro residues" evidence="1">
    <location>
        <begin position="478"/>
        <end position="488"/>
    </location>
</feature>
<feature type="region of interest" description="Disordered" evidence="1">
    <location>
        <begin position="1"/>
        <end position="26"/>
    </location>
</feature>
<gene>
    <name evidence="3" type="ORF">H0G86_010029</name>
</gene>
<dbReference type="SUPFAM" id="SSF101447">
    <property type="entry name" value="Formin homology 2 domain (FH2 domain)"/>
    <property type="match status" value="1"/>
</dbReference>
<protein>
    <submittedName>
        <fullName evidence="3">Uncharacterized protein</fullName>
    </submittedName>
</protein>
<feature type="compositionally biased region" description="Polar residues" evidence="1">
    <location>
        <begin position="204"/>
        <end position="217"/>
    </location>
</feature>
<feature type="region of interest" description="Disordered" evidence="1">
    <location>
        <begin position="233"/>
        <end position="299"/>
    </location>
</feature>
<feature type="transmembrane region" description="Helical" evidence="2">
    <location>
        <begin position="305"/>
        <end position="326"/>
    </location>
</feature>
<organism evidence="3 4">
    <name type="scientific">Trichoderma simmonsii</name>
    <dbReference type="NCBI Taxonomy" id="1491479"/>
    <lineage>
        <taxon>Eukaryota</taxon>
        <taxon>Fungi</taxon>
        <taxon>Dikarya</taxon>
        <taxon>Ascomycota</taxon>
        <taxon>Pezizomycotina</taxon>
        <taxon>Sordariomycetes</taxon>
        <taxon>Hypocreomycetidae</taxon>
        <taxon>Hypocreales</taxon>
        <taxon>Hypocreaceae</taxon>
        <taxon>Trichoderma</taxon>
    </lineage>
</organism>
<feature type="region of interest" description="Disordered" evidence="1">
    <location>
        <begin position="52"/>
        <end position="217"/>
    </location>
</feature>
<accession>A0A8G0LNP3</accession>
<dbReference type="Proteomes" id="UP000826661">
    <property type="component" value="Chromosome V"/>
</dbReference>
<proteinExistence type="predicted"/>
<feature type="compositionally biased region" description="Acidic residues" evidence="1">
    <location>
        <begin position="57"/>
        <end position="68"/>
    </location>
</feature>
<feature type="compositionally biased region" description="Pro residues" evidence="1">
    <location>
        <begin position="117"/>
        <end position="146"/>
    </location>
</feature>
<dbReference type="AlphaFoldDB" id="A0A8G0LNP3"/>
<evidence type="ECO:0000256" key="1">
    <source>
        <dbReference type="SAM" id="MobiDB-lite"/>
    </source>
</evidence>
<feature type="compositionally biased region" description="Low complexity" evidence="1">
    <location>
        <begin position="241"/>
        <end position="267"/>
    </location>
</feature>
<keyword evidence="2" id="KW-0472">Membrane</keyword>
<feature type="compositionally biased region" description="Pro residues" evidence="1">
    <location>
        <begin position="85"/>
        <end position="110"/>
    </location>
</feature>
<feature type="compositionally biased region" description="Polar residues" evidence="1">
    <location>
        <begin position="154"/>
        <end position="165"/>
    </location>
</feature>
<keyword evidence="4" id="KW-1185">Reference proteome</keyword>
<name>A0A8G0LNP3_9HYPO</name>
<evidence type="ECO:0000256" key="2">
    <source>
        <dbReference type="SAM" id="Phobius"/>
    </source>
</evidence>
<evidence type="ECO:0000313" key="4">
    <source>
        <dbReference type="Proteomes" id="UP000826661"/>
    </source>
</evidence>
<dbReference type="EMBL" id="CP075868">
    <property type="protein sequence ID" value="QYT03056.1"/>
    <property type="molecule type" value="Genomic_DNA"/>
</dbReference>
<evidence type="ECO:0000313" key="3">
    <source>
        <dbReference type="EMBL" id="QYT03056.1"/>
    </source>
</evidence>
<feature type="region of interest" description="Disordered" evidence="1">
    <location>
        <begin position="590"/>
        <end position="674"/>
    </location>
</feature>
<feature type="region of interest" description="Disordered" evidence="1">
    <location>
        <begin position="469"/>
        <end position="488"/>
    </location>
</feature>
<feature type="compositionally biased region" description="Basic and acidic residues" evidence="1">
    <location>
        <begin position="1"/>
        <end position="22"/>
    </location>
</feature>
<keyword evidence="2" id="KW-0812">Transmembrane</keyword>
<sequence>MAPTSRTDRRRWNPQGDIKDQFDDNTANAKESVGDINLEGKLWRRALLQLLGRDGDKDEDESEDESEDEHEHGDDRSNVGLPITNPIPHPSLPSFPPPPPPPPPLPPLPSNPLSGLFPPPKSSPPPNSNPPAAAPPPQQPPPPSSSIPPQVSPTGVTGNFGSASPSADPRRTTLSAALPKSTSGGDDSDDDDDDDDDGRSTSGAPSPTRSTFSKSTRSVLSLTAAISPYETYTTEKDGQKSSISSTESTTRSLATSTTAPAQTPETATRVETAMTGIPSPNGTAAIGQGQEAARTSRLSPGAEKAVIASVTIGGFFLLLVLALFFWRRASKRKSAGRKSTWPTNSNSPSREIFAGPRRVSTKLGEKFTSLKAHEILEGPRRVSNKVGENFTSMKAHIRSGSFGWCSINDDDDDTPTNEKSAAPVATNAGGLLERRLGAMTPPQRVTVNSYGMIFRKPKRDSRLSDIFQPRGQQRTWPPSIPPSPEVPPSPEGIRIPIVRPNTQMAAAAHLENARKSVNAGVRNMPRTPRTPLRQNMRMSDVSSLSSGFGDGDIVIIQPPNAATAAKTAYTDSHVNVIAVRSSPERKHFSDRFSNRISRGDTVGTNSSSEDGRPRFRSISSWVGQQSRRVRRAAASRNEDGVPDVPDVPPEQGFDMMMPDGQEPRRVESSMWKKT</sequence>